<name>A0A0K2GJT2_NITMO</name>
<dbReference type="EMBL" id="CP011801">
    <property type="protein sequence ID" value="ALA61109.1"/>
    <property type="molecule type" value="Genomic_DNA"/>
</dbReference>
<dbReference type="OrthoDB" id="9784677at2"/>
<dbReference type="PATRIC" id="fig|42253.5.peg.4673"/>
<proteinExistence type="predicted"/>
<dbReference type="AlphaFoldDB" id="A0A0K2GJT2"/>
<reference evidence="1 2" key="1">
    <citation type="journal article" date="2015" name="Proc. Natl. Acad. Sci. U.S.A.">
        <title>Expanded metabolic versatility of ubiquitous nitrite-oxidizing bacteria from the genus Nitrospira.</title>
        <authorList>
            <person name="Koch H."/>
            <person name="Lucker S."/>
            <person name="Albertsen M."/>
            <person name="Kitzinger K."/>
            <person name="Herbold C."/>
            <person name="Spieck E."/>
            <person name="Nielsen P.H."/>
            <person name="Wagner M."/>
            <person name="Daims H."/>
        </authorList>
    </citation>
    <scope>NUCLEOTIDE SEQUENCE [LARGE SCALE GENOMIC DNA]</scope>
    <source>
        <strain evidence="1 2">NSP M-1</strain>
    </source>
</reference>
<gene>
    <name evidence="1" type="ORF">NITMOv2_4740</name>
</gene>
<dbReference type="Pfam" id="PF14559">
    <property type="entry name" value="TPR_19"/>
    <property type="match status" value="1"/>
</dbReference>
<organism evidence="1 2">
    <name type="scientific">Nitrospira moscoviensis</name>
    <dbReference type="NCBI Taxonomy" id="42253"/>
    <lineage>
        <taxon>Bacteria</taxon>
        <taxon>Pseudomonadati</taxon>
        <taxon>Nitrospirota</taxon>
        <taxon>Nitrospiria</taxon>
        <taxon>Nitrospirales</taxon>
        <taxon>Nitrospiraceae</taxon>
        <taxon>Nitrospira</taxon>
    </lineage>
</organism>
<protein>
    <submittedName>
        <fullName evidence="1">Uncharacterized protein</fullName>
    </submittedName>
</protein>
<dbReference type="KEGG" id="nmv:NITMOv2_4740"/>
<dbReference type="STRING" id="42253.NITMOv2_4740"/>
<sequence length="249" mass="27709">MKVWVAIALFTATLLGAGSVYDAVAQRNEMPAGYPQSLESDLQALLIRVREGVPSPALLVRLAEAYFDLADDWLTDAAKRLEAYEAGAQAAKRAFEMDESSADAHFFHAINIGSAARLKGVTNAALVVQEMKTCALRAIELNPKHAQVLQFMGGMLIELPWFLGGDDKKAQEYLERAIAADGNYTKARLLLAQLYRKQGRIDEARRQLEAVIHAERPHYAYTWEREYKPQAERMLREIADSKGAEATGR</sequence>
<accession>A0A0K2GJT2</accession>
<dbReference type="RefSeq" id="WP_053381819.1">
    <property type="nucleotide sequence ID" value="NZ_CP011801.1"/>
</dbReference>
<dbReference type="SUPFAM" id="SSF48452">
    <property type="entry name" value="TPR-like"/>
    <property type="match status" value="1"/>
</dbReference>
<dbReference type="Gene3D" id="1.25.40.10">
    <property type="entry name" value="Tetratricopeptide repeat domain"/>
    <property type="match status" value="1"/>
</dbReference>
<keyword evidence="2" id="KW-1185">Reference proteome</keyword>
<evidence type="ECO:0000313" key="2">
    <source>
        <dbReference type="Proteomes" id="UP000069205"/>
    </source>
</evidence>
<evidence type="ECO:0000313" key="1">
    <source>
        <dbReference type="EMBL" id="ALA61109.1"/>
    </source>
</evidence>
<dbReference type="InterPro" id="IPR011990">
    <property type="entry name" value="TPR-like_helical_dom_sf"/>
</dbReference>
<dbReference type="Proteomes" id="UP000069205">
    <property type="component" value="Chromosome"/>
</dbReference>